<dbReference type="Gene3D" id="3.40.50.300">
    <property type="entry name" value="P-loop containing nucleotide triphosphate hydrolases"/>
    <property type="match status" value="1"/>
</dbReference>
<dbReference type="InterPro" id="IPR050166">
    <property type="entry name" value="ABC_transporter_ATP-bind"/>
</dbReference>
<dbReference type="PROSITE" id="PS50893">
    <property type="entry name" value="ABC_TRANSPORTER_2"/>
    <property type="match status" value="1"/>
</dbReference>
<dbReference type="PANTHER" id="PTHR42788:SF19">
    <property type="entry name" value="ALIPHATIC SULFONATES IMPORT ATP-BINDING PROTEIN SSUB 2"/>
    <property type="match status" value="1"/>
</dbReference>
<evidence type="ECO:0000256" key="2">
    <source>
        <dbReference type="ARBA" id="ARBA00022448"/>
    </source>
</evidence>
<keyword evidence="7" id="KW-1185">Reference proteome</keyword>
<dbReference type="EMBL" id="VDUZ01000003">
    <property type="protein sequence ID" value="TXL81760.1"/>
    <property type="molecule type" value="Genomic_DNA"/>
</dbReference>
<accession>A0A5C8PV73</accession>
<proteinExistence type="inferred from homology"/>
<evidence type="ECO:0000256" key="1">
    <source>
        <dbReference type="ARBA" id="ARBA00005417"/>
    </source>
</evidence>
<dbReference type="OrthoDB" id="8016555at2"/>
<dbReference type="InterPro" id="IPR027417">
    <property type="entry name" value="P-loop_NTPase"/>
</dbReference>
<dbReference type="PANTHER" id="PTHR42788">
    <property type="entry name" value="TAURINE IMPORT ATP-BINDING PROTEIN-RELATED"/>
    <property type="match status" value="1"/>
</dbReference>
<dbReference type="SUPFAM" id="SSF52540">
    <property type="entry name" value="P-loop containing nucleoside triphosphate hydrolases"/>
    <property type="match status" value="1"/>
</dbReference>
<comment type="caution">
    <text evidence="6">The sequence shown here is derived from an EMBL/GenBank/DDBJ whole genome shotgun (WGS) entry which is preliminary data.</text>
</comment>
<evidence type="ECO:0000259" key="5">
    <source>
        <dbReference type="PROSITE" id="PS50893"/>
    </source>
</evidence>
<feature type="domain" description="ABC transporter" evidence="5">
    <location>
        <begin position="8"/>
        <end position="231"/>
    </location>
</feature>
<evidence type="ECO:0000256" key="3">
    <source>
        <dbReference type="ARBA" id="ARBA00022741"/>
    </source>
</evidence>
<keyword evidence="2" id="KW-0813">Transport</keyword>
<sequence>MTALVVDIREKRYPAVGRADAAVALRDLRFEAASGELLCVVGPSGCGKTTLLNIIAGLDRDFSGRMTLPPMAKGRPAIGYVFQNARLLPWRTVLENIELVMPPSEGRRRRALDLLAATGLGDVAQVYPERLSVGMGRRVALARAFAIDPQLLLLDEPFVSLDEPTAQRLRLLLLEIWGRQPTTVLFVTHDLREAILLADRIIVLSPPPARVVASIPIALPRDAQRDAAAIEAVRRQLLDELGDSFGTL</sequence>
<reference evidence="6 7" key="1">
    <citation type="submission" date="2019-06" db="EMBL/GenBank/DDBJ databases">
        <title>New taxonomy in bacterial strain CC-CFT640, isolated from vineyard.</title>
        <authorList>
            <person name="Lin S.-Y."/>
            <person name="Tsai C.-F."/>
            <person name="Young C.-C."/>
        </authorList>
    </citation>
    <scope>NUCLEOTIDE SEQUENCE [LARGE SCALE GENOMIC DNA]</scope>
    <source>
        <strain evidence="6 7">CC-CFT640</strain>
    </source>
</reference>
<evidence type="ECO:0000313" key="6">
    <source>
        <dbReference type="EMBL" id="TXL81760.1"/>
    </source>
</evidence>
<dbReference type="InterPro" id="IPR003593">
    <property type="entry name" value="AAA+_ATPase"/>
</dbReference>
<keyword evidence="4 6" id="KW-0067">ATP-binding</keyword>
<keyword evidence="3" id="KW-0547">Nucleotide-binding</keyword>
<comment type="similarity">
    <text evidence="1">Belongs to the ABC transporter superfamily.</text>
</comment>
<dbReference type="RefSeq" id="WP_147845666.1">
    <property type="nucleotide sequence ID" value="NZ_VDUZ01000003.1"/>
</dbReference>
<dbReference type="GO" id="GO:0016887">
    <property type="term" value="F:ATP hydrolysis activity"/>
    <property type="evidence" value="ECO:0007669"/>
    <property type="project" value="InterPro"/>
</dbReference>
<dbReference type="SMART" id="SM00382">
    <property type="entry name" value="AAA"/>
    <property type="match status" value="1"/>
</dbReference>
<dbReference type="AlphaFoldDB" id="A0A5C8PV73"/>
<gene>
    <name evidence="6" type="ORF">FHP25_04320</name>
</gene>
<dbReference type="InterPro" id="IPR003439">
    <property type="entry name" value="ABC_transporter-like_ATP-bd"/>
</dbReference>
<protein>
    <submittedName>
        <fullName evidence="6">ABC transporter ATP-binding protein</fullName>
    </submittedName>
</protein>
<evidence type="ECO:0000256" key="4">
    <source>
        <dbReference type="ARBA" id="ARBA00022840"/>
    </source>
</evidence>
<dbReference type="GO" id="GO:0005524">
    <property type="term" value="F:ATP binding"/>
    <property type="evidence" value="ECO:0007669"/>
    <property type="project" value="UniProtKB-KW"/>
</dbReference>
<organism evidence="6 7">
    <name type="scientific">Vineibacter terrae</name>
    <dbReference type="NCBI Taxonomy" id="2586908"/>
    <lineage>
        <taxon>Bacteria</taxon>
        <taxon>Pseudomonadati</taxon>
        <taxon>Pseudomonadota</taxon>
        <taxon>Alphaproteobacteria</taxon>
        <taxon>Hyphomicrobiales</taxon>
        <taxon>Vineibacter</taxon>
    </lineage>
</organism>
<name>A0A5C8PV73_9HYPH</name>
<evidence type="ECO:0000313" key="7">
    <source>
        <dbReference type="Proteomes" id="UP000321638"/>
    </source>
</evidence>
<dbReference type="Pfam" id="PF00005">
    <property type="entry name" value="ABC_tran"/>
    <property type="match status" value="1"/>
</dbReference>
<dbReference type="Proteomes" id="UP000321638">
    <property type="component" value="Unassembled WGS sequence"/>
</dbReference>